<evidence type="ECO:0000256" key="1">
    <source>
        <dbReference type="SAM" id="MobiDB-lite"/>
    </source>
</evidence>
<organism evidence="2 3">
    <name type="scientific">Paenibacillus macquariensis</name>
    <dbReference type="NCBI Taxonomy" id="948756"/>
    <lineage>
        <taxon>Bacteria</taxon>
        <taxon>Bacillati</taxon>
        <taxon>Bacillota</taxon>
        <taxon>Bacilli</taxon>
        <taxon>Bacillales</taxon>
        <taxon>Paenibacillaceae</taxon>
        <taxon>Paenibacillus</taxon>
    </lineage>
</organism>
<dbReference type="EMBL" id="FTNK01000011">
    <property type="protein sequence ID" value="SIR35146.1"/>
    <property type="molecule type" value="Genomic_DNA"/>
</dbReference>
<evidence type="ECO:0000313" key="3">
    <source>
        <dbReference type="Proteomes" id="UP000186666"/>
    </source>
</evidence>
<sequence>MSANNKVIIQLGEKRSRNELTLPIQHFIAMDDWIDKLGKQAYIAWLKLYTYADRTEEQRFNASLTKLCVRLDVSKSTFYSKVVPQLWDYGFIDFKECDGFLTIIVYSYPQNKIELASKPLNKIRDYATEWETENRERTKSGGGRKSGDSTPRETTQLSGAKNKPDIINGSKLIPESGTKIEPNNKNYKSFNNSKDLNDCMGDADASEQEAIYQALQKHATKNCYMLNNTPIGSWYIDEMYTMLLNQFSNQLDPEVVKMATELYFDRACTMTLEGVIMKFEIQNPVGYFRWCYEDAIKQYKARRNRIA</sequence>
<comment type="caution">
    <text evidence="2">The sequence shown here is derived from an EMBL/GenBank/DDBJ whole genome shotgun (WGS) entry which is preliminary data.</text>
</comment>
<gene>
    <name evidence="2" type="ORF">SAMN05421578_111147</name>
</gene>
<feature type="compositionally biased region" description="Basic and acidic residues" evidence="1">
    <location>
        <begin position="131"/>
        <end position="151"/>
    </location>
</feature>
<accession>A0ABY1K731</accession>
<feature type="region of interest" description="Disordered" evidence="1">
    <location>
        <begin position="131"/>
        <end position="164"/>
    </location>
</feature>
<reference evidence="2 3" key="1">
    <citation type="submission" date="2017-01" db="EMBL/GenBank/DDBJ databases">
        <authorList>
            <person name="Varghese N."/>
            <person name="Submissions S."/>
        </authorList>
    </citation>
    <scope>NUCLEOTIDE SEQUENCE [LARGE SCALE GENOMIC DNA]</scope>
    <source>
        <strain evidence="2 3">ATCC 23464</strain>
    </source>
</reference>
<proteinExistence type="predicted"/>
<name>A0ABY1K731_9BACL</name>
<evidence type="ECO:0000313" key="2">
    <source>
        <dbReference type="EMBL" id="SIR35146.1"/>
    </source>
</evidence>
<dbReference type="Proteomes" id="UP000186666">
    <property type="component" value="Unassembled WGS sequence"/>
</dbReference>
<keyword evidence="3" id="KW-1185">Reference proteome</keyword>
<protein>
    <submittedName>
        <fullName evidence="2">Uncharacterized protein</fullName>
    </submittedName>
</protein>
<dbReference type="RefSeq" id="WP_068583975.1">
    <property type="nucleotide sequence ID" value="NZ_FTNK01000011.1"/>
</dbReference>